<keyword evidence="3" id="KW-1185">Reference proteome</keyword>
<proteinExistence type="predicted"/>
<accession>A0ABD1W4U3</accession>
<dbReference type="EMBL" id="JBFOLJ010000004">
    <property type="protein sequence ID" value="KAL2544678.1"/>
    <property type="molecule type" value="Genomic_DNA"/>
</dbReference>
<evidence type="ECO:0000313" key="1">
    <source>
        <dbReference type="EMBL" id="KAL2544653.1"/>
    </source>
</evidence>
<dbReference type="Proteomes" id="UP001604277">
    <property type="component" value="Unassembled WGS sequence"/>
</dbReference>
<evidence type="ECO:0000313" key="2">
    <source>
        <dbReference type="EMBL" id="KAL2544678.1"/>
    </source>
</evidence>
<sequence length="113" mass="13160">MAIYVMCAIHQGLIERFFGVMGMVERAMELVASNLYLKIVKMPENFLDDKDKEEKMPIYPHKYHILIFPENPILWSISTYLSTQTSGSLLKMGKIKHQGFSKWEGYLDDLVEK</sequence>
<dbReference type="AlphaFoldDB" id="A0ABD1W4U3"/>
<comment type="caution">
    <text evidence="2">The sequence shown here is derived from an EMBL/GenBank/DDBJ whole genome shotgun (WGS) entry which is preliminary data.</text>
</comment>
<protein>
    <submittedName>
        <fullName evidence="2">Uncharacterized protein</fullName>
    </submittedName>
</protein>
<name>A0ABD1W4U3_9LAMI</name>
<evidence type="ECO:0000313" key="3">
    <source>
        <dbReference type="Proteomes" id="UP001604277"/>
    </source>
</evidence>
<gene>
    <name evidence="1" type="ORF">Fot_13886</name>
    <name evidence="2" type="ORF">Fot_13911</name>
</gene>
<reference evidence="2" key="2">
    <citation type="submission" date="2024-07" db="EMBL/GenBank/DDBJ databases">
        <title>Two chromosome-level genome assemblies of Korean endemic species Abeliophyllum distichum and Forsythia ovata (Oleaceae).</title>
        <authorList>
            <person name="Mun J.H."/>
        </authorList>
    </citation>
    <scope>NUCLEOTIDE SEQUENCE</scope>
    <source>
        <strain evidence="2">KNKB202402200001</strain>
        <tissue evidence="2">Leaf</tissue>
    </source>
</reference>
<dbReference type="EMBL" id="JBFOLJ010000004">
    <property type="protein sequence ID" value="KAL2544653.1"/>
    <property type="molecule type" value="Genomic_DNA"/>
</dbReference>
<organism evidence="2 3">
    <name type="scientific">Forsythia ovata</name>
    <dbReference type="NCBI Taxonomy" id="205694"/>
    <lineage>
        <taxon>Eukaryota</taxon>
        <taxon>Viridiplantae</taxon>
        <taxon>Streptophyta</taxon>
        <taxon>Embryophyta</taxon>
        <taxon>Tracheophyta</taxon>
        <taxon>Spermatophyta</taxon>
        <taxon>Magnoliopsida</taxon>
        <taxon>eudicotyledons</taxon>
        <taxon>Gunneridae</taxon>
        <taxon>Pentapetalae</taxon>
        <taxon>asterids</taxon>
        <taxon>lamiids</taxon>
        <taxon>Lamiales</taxon>
        <taxon>Oleaceae</taxon>
        <taxon>Forsythieae</taxon>
        <taxon>Forsythia</taxon>
    </lineage>
</organism>
<reference evidence="3" key="1">
    <citation type="submission" date="2024-07" db="EMBL/GenBank/DDBJ databases">
        <title>Two chromosome-level genome assemblies of Korean endemic species Abeliophyllum distichum and Forsythia ovata (Oleaceae).</title>
        <authorList>
            <person name="Jang H."/>
        </authorList>
    </citation>
    <scope>NUCLEOTIDE SEQUENCE [LARGE SCALE GENOMIC DNA]</scope>
</reference>